<gene>
    <name evidence="7" type="primary">ACYPI004549</name>
</gene>
<dbReference type="InterPro" id="IPR045196">
    <property type="entry name" value="IF2/IF5"/>
</dbReference>
<dbReference type="Pfam" id="PF01873">
    <property type="entry name" value="eIF-5_eIF-2B"/>
    <property type="match status" value="1"/>
</dbReference>
<dbReference type="Gene3D" id="3.30.30.170">
    <property type="match status" value="1"/>
</dbReference>
<dbReference type="SUPFAM" id="SSF100966">
    <property type="entry name" value="Translation initiation factor 2 beta, aIF2beta, N-terminal domain"/>
    <property type="match status" value="1"/>
</dbReference>
<evidence type="ECO:0000256" key="2">
    <source>
        <dbReference type="ARBA" id="ARBA00022540"/>
    </source>
</evidence>
<keyword evidence="3" id="KW-0648">Protein biosynthesis</keyword>
<evidence type="ECO:0000256" key="5">
    <source>
        <dbReference type="ARBA" id="ARBA00042452"/>
    </source>
</evidence>
<dbReference type="SMART" id="SM00653">
    <property type="entry name" value="eIF2B_5"/>
    <property type="match status" value="1"/>
</dbReference>
<dbReference type="AlphaFoldDB" id="C4WTW0"/>
<sequence>MDKKGDKFDDTTDGESHTWFGSDRDYTYDELLTRVFEIMREKNPDMVAGKKQKFVMRPPQVVRIGTKKTSFANFTEICKTLHRQPKHLLDFLLAELGTSGSVDGNSQLIIKGRFQQKQIENVLRRYIKEYVTCHTCRSPETILQKDTRLFFLQCETCGSRCSVASIKSGFQAVTGKRAAIRAKTA</sequence>
<evidence type="ECO:0000313" key="7">
    <source>
        <dbReference type="EMBL" id="BAH71330.1"/>
    </source>
</evidence>
<dbReference type="SUPFAM" id="SSF75689">
    <property type="entry name" value="Zinc-binding domain of translation initiation factor 2 beta"/>
    <property type="match status" value="1"/>
</dbReference>
<evidence type="ECO:0000256" key="1">
    <source>
        <dbReference type="ARBA" id="ARBA00010397"/>
    </source>
</evidence>
<evidence type="ECO:0000256" key="3">
    <source>
        <dbReference type="ARBA" id="ARBA00022917"/>
    </source>
</evidence>
<organism evidence="7">
    <name type="scientific">Acyrthosiphon pisum</name>
    <name type="common">Pea aphid</name>
    <dbReference type="NCBI Taxonomy" id="7029"/>
    <lineage>
        <taxon>Eukaryota</taxon>
        <taxon>Metazoa</taxon>
        <taxon>Ecdysozoa</taxon>
        <taxon>Arthropoda</taxon>
        <taxon>Hexapoda</taxon>
        <taxon>Insecta</taxon>
        <taxon>Pterygota</taxon>
        <taxon>Neoptera</taxon>
        <taxon>Paraneoptera</taxon>
        <taxon>Hemiptera</taxon>
        <taxon>Sternorrhyncha</taxon>
        <taxon>Aphidomorpha</taxon>
        <taxon>Aphidoidea</taxon>
        <taxon>Aphididae</taxon>
        <taxon>Macrosiphini</taxon>
        <taxon>Acyrthosiphon</taxon>
    </lineage>
</organism>
<dbReference type="GO" id="GO:0031369">
    <property type="term" value="F:translation initiation factor binding"/>
    <property type="evidence" value="ECO:0007669"/>
    <property type="project" value="TreeGrafter"/>
</dbReference>
<proteinExistence type="evidence at transcript level"/>
<dbReference type="InterPro" id="IPR016189">
    <property type="entry name" value="Transl_init_fac_IF2/IF5_N"/>
</dbReference>
<dbReference type="GO" id="GO:0005850">
    <property type="term" value="C:eukaryotic translation initiation factor 2 complex"/>
    <property type="evidence" value="ECO:0007669"/>
    <property type="project" value="TreeGrafter"/>
</dbReference>
<comment type="similarity">
    <text evidence="1">Belongs to the eIF-2-beta/eIF-5 family.</text>
</comment>
<dbReference type="GO" id="GO:0003743">
    <property type="term" value="F:translation initiation factor activity"/>
    <property type="evidence" value="ECO:0007669"/>
    <property type="project" value="UniProtKB-KW"/>
</dbReference>
<dbReference type="PANTHER" id="PTHR23001">
    <property type="entry name" value="EUKARYOTIC TRANSLATION INITIATION FACTOR"/>
    <property type="match status" value="1"/>
</dbReference>
<dbReference type="GO" id="GO:0001731">
    <property type="term" value="P:formation of translation preinitiation complex"/>
    <property type="evidence" value="ECO:0007669"/>
    <property type="project" value="TreeGrafter"/>
</dbReference>
<dbReference type="PANTHER" id="PTHR23001:SF3">
    <property type="entry name" value="EUKARYOTIC TRANSLATION INITIATION FACTOR 2 SUBUNIT 2"/>
    <property type="match status" value="1"/>
</dbReference>
<protein>
    <recommendedName>
        <fullName evidence="4">Eukaryotic translation initiation factor 2 subunit 2</fullName>
    </recommendedName>
    <alternativeName>
        <fullName evidence="5">Eukaryotic translation initiation factor 2 subunit beta</fullName>
    </alternativeName>
</protein>
<evidence type="ECO:0000256" key="4">
    <source>
        <dbReference type="ARBA" id="ARBA00040874"/>
    </source>
</evidence>
<dbReference type="GO" id="GO:0003729">
    <property type="term" value="F:mRNA binding"/>
    <property type="evidence" value="ECO:0007669"/>
    <property type="project" value="TreeGrafter"/>
</dbReference>
<keyword evidence="2" id="KW-0396">Initiation factor</keyword>
<dbReference type="InterPro" id="IPR016190">
    <property type="entry name" value="Transl_init_fac_IF2/IF5_Zn-bd"/>
</dbReference>
<evidence type="ECO:0000259" key="6">
    <source>
        <dbReference type="SMART" id="SM00653"/>
    </source>
</evidence>
<dbReference type="FunFam" id="3.30.30.170:FF:000001">
    <property type="entry name" value="Eukaryotic translation initiation factor 2 subunit"/>
    <property type="match status" value="1"/>
</dbReference>
<dbReference type="InterPro" id="IPR002735">
    <property type="entry name" value="Transl_init_fac_IF2/IF5_dom"/>
</dbReference>
<accession>C4WTW0</accession>
<dbReference type="OrthoDB" id="10255414at2759"/>
<name>C4WTW0_ACYPI</name>
<feature type="domain" description="Translation initiation factor IF2/IF5" evidence="6">
    <location>
        <begin position="51"/>
        <end position="160"/>
    </location>
</feature>
<dbReference type="EMBL" id="AK340792">
    <property type="protein sequence ID" value="BAH71330.1"/>
    <property type="molecule type" value="mRNA"/>
</dbReference>
<reference evidence="7" key="1">
    <citation type="submission" date="2009-06" db="EMBL/GenBank/DDBJ databases">
        <title>A full-length cDNA resource of the pea aphid, Acyrthosiphon pisum.</title>
        <authorList>
            <person name="Shigenobu S."/>
            <person name="Nakabachi A."/>
            <person name="Richards S."/>
        </authorList>
    </citation>
    <scope>NUCLEOTIDE SEQUENCE</scope>
    <source>
        <strain evidence="7">LSR1</strain>
        <tissue evidence="7">Whole body</tissue>
    </source>
</reference>